<dbReference type="InterPro" id="IPR007849">
    <property type="entry name" value="ATP10"/>
</dbReference>
<protein>
    <submittedName>
        <fullName evidence="2">Uncharacterized protein</fullName>
    </submittedName>
</protein>
<keyword evidence="1" id="KW-0732">Signal</keyword>
<organism evidence="2 3">
    <name type="scientific">Flammeovirga kamogawensis</name>
    <dbReference type="NCBI Taxonomy" id="373891"/>
    <lineage>
        <taxon>Bacteria</taxon>
        <taxon>Pseudomonadati</taxon>
        <taxon>Bacteroidota</taxon>
        <taxon>Cytophagia</taxon>
        <taxon>Cytophagales</taxon>
        <taxon>Flammeovirgaceae</taxon>
        <taxon>Flammeovirga</taxon>
    </lineage>
</organism>
<proteinExistence type="predicted"/>
<dbReference type="Proteomes" id="UP000682802">
    <property type="component" value="Chromosome 1"/>
</dbReference>
<feature type="signal peptide" evidence="1">
    <location>
        <begin position="1"/>
        <end position="19"/>
    </location>
</feature>
<dbReference type="PANTHER" id="PTHR28106:SF1">
    <property type="entry name" value="MITOCHONDRIAL ATPASE COMPLEX SUBUNIT ATP10"/>
    <property type="match status" value="1"/>
</dbReference>
<name>A0ABX8GWQ7_9BACT</name>
<evidence type="ECO:0000256" key="1">
    <source>
        <dbReference type="SAM" id="SignalP"/>
    </source>
</evidence>
<dbReference type="PANTHER" id="PTHR28106">
    <property type="entry name" value="MITOCHONDRIAL ATPASE COMPLEX SUBUNIT ATP10"/>
    <property type="match status" value="1"/>
</dbReference>
<evidence type="ECO:0000313" key="3">
    <source>
        <dbReference type="Proteomes" id="UP000682802"/>
    </source>
</evidence>
<dbReference type="Pfam" id="PF05176">
    <property type="entry name" value="ATP-synt_10"/>
    <property type="match status" value="1"/>
</dbReference>
<reference evidence="2 3" key="1">
    <citation type="submission" date="2021-05" db="EMBL/GenBank/DDBJ databases">
        <title>Comparative genomic studies on the polysaccharide-degrading batcterial strains of the Flammeovirga genus.</title>
        <authorList>
            <person name="Zewei F."/>
            <person name="Zheng Z."/>
            <person name="Yu L."/>
            <person name="Ruyue G."/>
            <person name="Yanhong M."/>
            <person name="Yuanyuan C."/>
            <person name="Jingyan G."/>
            <person name="Wenjun H."/>
        </authorList>
    </citation>
    <scope>NUCLEOTIDE SEQUENCE [LARGE SCALE GENOMIC DNA]</scope>
    <source>
        <strain evidence="2 3">YS10</strain>
    </source>
</reference>
<dbReference type="EMBL" id="CP076128">
    <property type="protein sequence ID" value="QWG07370.1"/>
    <property type="molecule type" value="Genomic_DNA"/>
</dbReference>
<feature type="chain" id="PRO_5047231563" evidence="1">
    <location>
        <begin position="20"/>
        <end position="183"/>
    </location>
</feature>
<sequence>MKKLFIIAVVLLASLSSFAQKGKAFPTIKAETLTDKSITFPAAVKGKVTLIGVAYSKKSQDNLESWMQPIYDTFINPPKSDIFGSAGYDVNMYFLALARGIAKSAEKSIKSNMKKKIDSKLHKNIAIVLGDVKQHKSNLGLGAKDDPYFYILSPEGKVLFITYGKYTPTKMSALEEAIDEYSE</sequence>
<gene>
    <name evidence="2" type="ORF">KM029_00055</name>
</gene>
<accession>A0ABX8GWQ7</accession>
<evidence type="ECO:0000313" key="2">
    <source>
        <dbReference type="EMBL" id="QWG07370.1"/>
    </source>
</evidence>
<keyword evidence="3" id="KW-1185">Reference proteome</keyword>
<dbReference type="RefSeq" id="WP_144074763.1">
    <property type="nucleotide sequence ID" value="NZ_CP076128.1"/>
</dbReference>